<dbReference type="InterPro" id="IPR020846">
    <property type="entry name" value="MFS_dom"/>
</dbReference>
<dbReference type="Proteomes" id="UP000360750">
    <property type="component" value="Unassembled WGS sequence"/>
</dbReference>
<evidence type="ECO:0000256" key="7">
    <source>
        <dbReference type="SAM" id="Phobius"/>
    </source>
</evidence>
<feature type="compositionally biased region" description="Basic and acidic residues" evidence="6">
    <location>
        <begin position="189"/>
        <end position="199"/>
    </location>
</feature>
<dbReference type="GO" id="GO:0005886">
    <property type="term" value="C:plasma membrane"/>
    <property type="evidence" value="ECO:0007669"/>
    <property type="project" value="UniProtKB-SubCell"/>
</dbReference>
<dbReference type="SUPFAM" id="SSF103473">
    <property type="entry name" value="MFS general substrate transporter"/>
    <property type="match status" value="1"/>
</dbReference>
<keyword evidence="4 7" id="KW-1133">Transmembrane helix</keyword>
<feature type="transmembrane region" description="Helical" evidence="7">
    <location>
        <begin position="239"/>
        <end position="262"/>
    </location>
</feature>
<dbReference type="InterPro" id="IPR036259">
    <property type="entry name" value="MFS_trans_sf"/>
</dbReference>
<evidence type="ECO:0000256" key="3">
    <source>
        <dbReference type="ARBA" id="ARBA00022692"/>
    </source>
</evidence>
<evidence type="ECO:0000259" key="8">
    <source>
        <dbReference type="PROSITE" id="PS50850"/>
    </source>
</evidence>
<organism evidence="9 10">
    <name type="scientific">Gordonia paraffinivorans</name>
    <dbReference type="NCBI Taxonomy" id="175628"/>
    <lineage>
        <taxon>Bacteria</taxon>
        <taxon>Bacillati</taxon>
        <taxon>Actinomycetota</taxon>
        <taxon>Actinomycetes</taxon>
        <taxon>Mycobacteriales</taxon>
        <taxon>Gordoniaceae</taxon>
        <taxon>Gordonia</taxon>
    </lineage>
</organism>
<keyword evidence="5 7" id="KW-0472">Membrane</keyword>
<feature type="transmembrane region" description="Helical" evidence="7">
    <location>
        <begin position="90"/>
        <end position="111"/>
    </location>
</feature>
<name>A0ABD7V8Q4_9ACTN</name>
<feature type="domain" description="Major facilitator superfamily (MFS) profile" evidence="8">
    <location>
        <begin position="1"/>
        <end position="389"/>
    </location>
</feature>
<feature type="transmembrane region" description="Helical" evidence="7">
    <location>
        <begin position="151"/>
        <end position="174"/>
    </location>
</feature>
<evidence type="ECO:0000313" key="9">
    <source>
        <dbReference type="EMBL" id="VFA90436.1"/>
    </source>
</evidence>
<dbReference type="Gene3D" id="1.20.1250.20">
    <property type="entry name" value="MFS general substrate transporter like domains"/>
    <property type="match status" value="1"/>
</dbReference>
<evidence type="ECO:0000256" key="4">
    <source>
        <dbReference type="ARBA" id="ARBA00022989"/>
    </source>
</evidence>
<evidence type="ECO:0000256" key="6">
    <source>
        <dbReference type="SAM" id="MobiDB-lite"/>
    </source>
</evidence>
<feature type="transmembrane region" description="Helical" evidence="7">
    <location>
        <begin position="123"/>
        <end position="145"/>
    </location>
</feature>
<dbReference type="GeneID" id="60751990"/>
<feature type="region of interest" description="Disordered" evidence="6">
    <location>
        <begin position="179"/>
        <end position="199"/>
    </location>
</feature>
<evidence type="ECO:0000256" key="5">
    <source>
        <dbReference type="ARBA" id="ARBA00023136"/>
    </source>
</evidence>
<feature type="transmembrane region" description="Helical" evidence="7">
    <location>
        <begin position="303"/>
        <end position="322"/>
    </location>
</feature>
<dbReference type="PROSITE" id="PS50850">
    <property type="entry name" value="MFS"/>
    <property type="match status" value="1"/>
</dbReference>
<feature type="transmembrane region" description="Helical" evidence="7">
    <location>
        <begin position="32"/>
        <end position="53"/>
    </location>
</feature>
<gene>
    <name evidence="9" type="ORF">NCTC8139_04020</name>
</gene>
<evidence type="ECO:0000256" key="1">
    <source>
        <dbReference type="ARBA" id="ARBA00004651"/>
    </source>
</evidence>
<protein>
    <submittedName>
        <fullName evidence="9">Transporter</fullName>
    </submittedName>
</protein>
<dbReference type="PANTHER" id="PTHR43124">
    <property type="entry name" value="PURINE EFFLUX PUMP PBUE"/>
    <property type="match status" value="1"/>
</dbReference>
<dbReference type="Pfam" id="PF07690">
    <property type="entry name" value="MFS_1"/>
    <property type="match status" value="1"/>
</dbReference>
<reference evidence="9 10" key="1">
    <citation type="submission" date="2019-02" db="EMBL/GenBank/DDBJ databases">
        <authorList>
            <consortium name="Pathogen Informatics"/>
        </authorList>
    </citation>
    <scope>NUCLEOTIDE SEQUENCE [LARGE SCALE GENOMIC DNA]</scope>
    <source>
        <strain evidence="9 10">3012STDY6756503</strain>
    </source>
</reference>
<comment type="subcellular location">
    <subcellularLocation>
        <location evidence="1">Cell membrane</location>
        <topology evidence="1">Multi-pass membrane protein</topology>
    </subcellularLocation>
</comment>
<feature type="transmembrane region" description="Helical" evidence="7">
    <location>
        <begin position="274"/>
        <end position="297"/>
    </location>
</feature>
<dbReference type="AlphaFoldDB" id="A0ABD7V8Q4"/>
<keyword evidence="3 7" id="KW-0812">Transmembrane</keyword>
<dbReference type="InterPro" id="IPR011701">
    <property type="entry name" value="MFS"/>
</dbReference>
<feature type="transmembrane region" description="Helical" evidence="7">
    <location>
        <begin position="334"/>
        <end position="357"/>
    </location>
</feature>
<feature type="transmembrane region" description="Helical" evidence="7">
    <location>
        <begin position="206"/>
        <end position="227"/>
    </location>
</feature>
<feature type="transmembrane region" description="Helical" evidence="7">
    <location>
        <begin position="65"/>
        <end position="84"/>
    </location>
</feature>
<dbReference type="PANTHER" id="PTHR43124:SF3">
    <property type="entry name" value="CHLORAMPHENICOL EFFLUX PUMP RV0191"/>
    <property type="match status" value="1"/>
</dbReference>
<dbReference type="InterPro" id="IPR050189">
    <property type="entry name" value="MFS_Efflux_Transporters"/>
</dbReference>
<dbReference type="EMBL" id="CAACYD010000007">
    <property type="protein sequence ID" value="VFA90436.1"/>
    <property type="molecule type" value="Genomic_DNA"/>
</dbReference>
<sequence>MVPAAAIFVGFLLSNMASPVYPLWQDELGYSAAFTTVIFSGYPAGVFVGLLGLGRLIDRIGWARALAAALACCVIGASIFAAAPSPWWLLAARFVSGIAAGICASCGAAAVTESFERRGSRAGPSVAGLSISAGLACGPLLGGIFADLPLWPTQLIFVMEAALAAVIGVLVITMTRSGGSASPRHHDGHARIPDDTPADPERRRQVLTAACALAFSSGITCAIYMSIGSGFLRDTLGTTSTTAAGLLVFLVFASAVSGQLLFARASWTAQGGTALAVGAIAAAALVVGVATSTAWVLFVSASFSGAAQGLAQIAGLSMVRSVTNLARLRGGYALFNAASYLGGGGSVLVAGGLLTFTAMGTTMVILAVSVGVLTAMSAVMLATLVRTRNQSGTSMSIPDARSEHSTSRTS</sequence>
<feature type="transmembrane region" description="Helical" evidence="7">
    <location>
        <begin position="363"/>
        <end position="385"/>
    </location>
</feature>
<accession>A0ABD7V8Q4</accession>
<comment type="caution">
    <text evidence="9">The sequence shown here is derived from an EMBL/GenBank/DDBJ whole genome shotgun (WGS) entry which is preliminary data.</text>
</comment>
<dbReference type="RefSeq" id="WP_131735269.1">
    <property type="nucleotide sequence ID" value="NZ_CAACYD010000007.1"/>
</dbReference>
<proteinExistence type="predicted"/>
<keyword evidence="2" id="KW-1003">Cell membrane</keyword>
<evidence type="ECO:0000256" key="2">
    <source>
        <dbReference type="ARBA" id="ARBA00022475"/>
    </source>
</evidence>
<evidence type="ECO:0000313" key="10">
    <source>
        <dbReference type="Proteomes" id="UP000360750"/>
    </source>
</evidence>